<sequence length="83" mass="9043">MLNSHLTAASCKSCTPNTQHHPAVFTVSQTGFVSSLEITIYNAHSVPPKLRTTCINKLHNIPPAHLTTPPTCQTKVAESKQKH</sequence>
<proteinExistence type="predicted"/>
<evidence type="ECO:0000256" key="1">
    <source>
        <dbReference type="SAM" id="MobiDB-lite"/>
    </source>
</evidence>
<feature type="region of interest" description="Disordered" evidence="1">
    <location>
        <begin position="64"/>
        <end position="83"/>
    </location>
</feature>
<evidence type="ECO:0000313" key="2">
    <source>
        <dbReference type="EMBL" id="MPD00115.1"/>
    </source>
</evidence>
<evidence type="ECO:0000313" key="3">
    <source>
        <dbReference type="Proteomes" id="UP000324222"/>
    </source>
</evidence>
<dbReference type="EMBL" id="VSRR010121438">
    <property type="protein sequence ID" value="MPD00115.1"/>
    <property type="molecule type" value="Genomic_DNA"/>
</dbReference>
<keyword evidence="3" id="KW-1185">Reference proteome</keyword>
<dbReference type="Proteomes" id="UP000324222">
    <property type="component" value="Unassembled WGS sequence"/>
</dbReference>
<accession>A0A5B7K631</accession>
<name>A0A5B7K631_PORTR</name>
<reference evidence="2 3" key="1">
    <citation type="submission" date="2019-05" db="EMBL/GenBank/DDBJ databases">
        <title>Another draft genome of Portunus trituberculatus and its Hox gene families provides insights of decapod evolution.</title>
        <authorList>
            <person name="Jeong J.-H."/>
            <person name="Song I."/>
            <person name="Kim S."/>
            <person name="Choi T."/>
            <person name="Kim D."/>
            <person name="Ryu S."/>
            <person name="Kim W."/>
        </authorList>
    </citation>
    <scope>NUCLEOTIDE SEQUENCE [LARGE SCALE GENOMIC DNA]</scope>
    <source>
        <tissue evidence="2">Muscle</tissue>
    </source>
</reference>
<dbReference type="AlphaFoldDB" id="A0A5B7K631"/>
<feature type="region of interest" description="Disordered" evidence="1">
    <location>
        <begin position="1"/>
        <end position="20"/>
    </location>
</feature>
<protein>
    <submittedName>
        <fullName evidence="2">Uncharacterized protein</fullName>
    </submittedName>
</protein>
<organism evidence="2 3">
    <name type="scientific">Portunus trituberculatus</name>
    <name type="common">Swimming crab</name>
    <name type="synonym">Neptunus trituberculatus</name>
    <dbReference type="NCBI Taxonomy" id="210409"/>
    <lineage>
        <taxon>Eukaryota</taxon>
        <taxon>Metazoa</taxon>
        <taxon>Ecdysozoa</taxon>
        <taxon>Arthropoda</taxon>
        <taxon>Crustacea</taxon>
        <taxon>Multicrustacea</taxon>
        <taxon>Malacostraca</taxon>
        <taxon>Eumalacostraca</taxon>
        <taxon>Eucarida</taxon>
        <taxon>Decapoda</taxon>
        <taxon>Pleocyemata</taxon>
        <taxon>Brachyura</taxon>
        <taxon>Eubrachyura</taxon>
        <taxon>Portunoidea</taxon>
        <taxon>Portunidae</taxon>
        <taxon>Portuninae</taxon>
        <taxon>Portunus</taxon>
    </lineage>
</organism>
<comment type="caution">
    <text evidence="2">The sequence shown here is derived from an EMBL/GenBank/DDBJ whole genome shotgun (WGS) entry which is preliminary data.</text>
</comment>
<gene>
    <name evidence="2" type="ORF">E2C01_095566</name>
</gene>